<sequence length="270" mass="32459">MDDETITISEVMELIKNNAQEPEKSLFIKPDSLRDKFTTLLEKIDKDFFENLFKVDYIEKEKNRYYITDDQFNVIFLILLLETHKDTKGLLLELNYKKNKIESKNKAIKKLYERSMKLKNNKNNEEKHAKQLEKIKKESFQLQKLIDEYSEIVSEIKKYDYERLKKYESELKRIRSGSIINQYKDYIGFMTIGKEVKSYLSQIFEHISSYTPEVAQEIIEELKEEELTIINVKKKLMEIRMSHSDQIEKENHELIKLVESLELNEKQYNE</sequence>
<feature type="coiled-coil region" evidence="1">
    <location>
        <begin position="215"/>
        <end position="264"/>
    </location>
</feature>
<accession>A0A1G6QJN4</accession>
<reference evidence="2 3" key="1">
    <citation type="submission" date="2016-10" db="EMBL/GenBank/DDBJ databases">
        <authorList>
            <person name="Varghese N."/>
            <person name="Submissions S."/>
        </authorList>
    </citation>
    <scope>NUCLEOTIDE SEQUENCE [LARGE SCALE GENOMIC DNA]</scope>
    <source>
        <strain evidence="2 3">WG10</strain>
    </source>
</reference>
<dbReference type="AlphaFoldDB" id="A0A1G6QJN4"/>
<evidence type="ECO:0000256" key="1">
    <source>
        <dbReference type="SAM" id="Coils"/>
    </source>
</evidence>
<keyword evidence="1" id="KW-0175">Coiled coil</keyword>
<feature type="coiled-coil region" evidence="1">
    <location>
        <begin position="101"/>
        <end position="138"/>
    </location>
</feature>
<proteinExistence type="predicted"/>
<organism evidence="2 3">
    <name type="scientific">Halanaerobium congolense</name>
    <dbReference type="NCBI Taxonomy" id="54121"/>
    <lineage>
        <taxon>Bacteria</taxon>
        <taxon>Bacillati</taxon>
        <taxon>Bacillota</taxon>
        <taxon>Clostridia</taxon>
        <taxon>Halanaerobiales</taxon>
        <taxon>Halanaerobiaceae</taxon>
        <taxon>Halanaerobium</taxon>
    </lineage>
</organism>
<evidence type="ECO:0000313" key="2">
    <source>
        <dbReference type="EMBL" id="SDC91835.1"/>
    </source>
</evidence>
<dbReference type="Proteomes" id="UP000324896">
    <property type="component" value="Unassembled WGS sequence"/>
</dbReference>
<protein>
    <submittedName>
        <fullName evidence="2">Uncharacterized protein</fullName>
    </submittedName>
</protein>
<dbReference type="EMBL" id="FMYT01000018">
    <property type="protein sequence ID" value="SDC91835.1"/>
    <property type="molecule type" value="Genomic_DNA"/>
</dbReference>
<dbReference type="RefSeq" id="WP_133530899.1">
    <property type="nucleotide sequence ID" value="NZ_FMYT01000018.1"/>
</dbReference>
<name>A0A1G6QJN4_9FIRM</name>
<gene>
    <name evidence="2" type="ORF">SAMN04488597_11830</name>
</gene>
<evidence type="ECO:0000313" key="3">
    <source>
        <dbReference type="Proteomes" id="UP000324896"/>
    </source>
</evidence>